<dbReference type="Pfam" id="PF13409">
    <property type="entry name" value="GST_N_2"/>
    <property type="match status" value="1"/>
</dbReference>
<dbReference type="AlphaFoldDB" id="A0AAJ1WX41"/>
<dbReference type="InterPro" id="IPR004046">
    <property type="entry name" value="GST_C"/>
</dbReference>
<dbReference type="PROSITE" id="PS50405">
    <property type="entry name" value="GST_CTER"/>
    <property type="match status" value="1"/>
</dbReference>
<dbReference type="EC" id="2.5.1.18" evidence="3"/>
<dbReference type="InterPro" id="IPR004045">
    <property type="entry name" value="Glutathione_S-Trfase_N"/>
</dbReference>
<proteinExistence type="predicted"/>
<evidence type="ECO:0000313" key="4">
    <source>
        <dbReference type="Proteomes" id="UP001223420"/>
    </source>
</evidence>
<dbReference type="SUPFAM" id="SSF47616">
    <property type="entry name" value="GST C-terminal domain-like"/>
    <property type="match status" value="1"/>
</dbReference>
<dbReference type="InterPro" id="IPR010987">
    <property type="entry name" value="Glutathione-S-Trfase_C-like"/>
</dbReference>
<dbReference type="InterPro" id="IPR036282">
    <property type="entry name" value="Glutathione-S-Trfase_C_sf"/>
</dbReference>
<dbReference type="Pfam" id="PF00043">
    <property type="entry name" value="GST_C"/>
    <property type="match status" value="1"/>
</dbReference>
<feature type="domain" description="GST C-terminal" evidence="2">
    <location>
        <begin position="87"/>
        <end position="209"/>
    </location>
</feature>
<keyword evidence="3" id="KW-0808">Transferase</keyword>
<dbReference type="Gene3D" id="3.40.30.10">
    <property type="entry name" value="Glutaredoxin"/>
    <property type="match status" value="1"/>
</dbReference>
<comment type="caution">
    <text evidence="3">The sequence shown here is derived from an EMBL/GenBank/DDBJ whole genome shotgun (WGS) entry which is preliminary data.</text>
</comment>
<dbReference type="Proteomes" id="UP001223420">
    <property type="component" value="Unassembled WGS sequence"/>
</dbReference>
<dbReference type="RefSeq" id="WP_230365331.1">
    <property type="nucleotide sequence ID" value="NZ_JAJALK010000002.1"/>
</dbReference>
<dbReference type="SFLD" id="SFLDG01150">
    <property type="entry name" value="Main.1:_Beta-like"/>
    <property type="match status" value="1"/>
</dbReference>
<organism evidence="3 4">
    <name type="scientific">Methylobacterium brachiatum</name>
    <dbReference type="NCBI Taxonomy" id="269660"/>
    <lineage>
        <taxon>Bacteria</taxon>
        <taxon>Pseudomonadati</taxon>
        <taxon>Pseudomonadota</taxon>
        <taxon>Alphaproteobacteria</taxon>
        <taxon>Hyphomicrobiales</taxon>
        <taxon>Methylobacteriaceae</taxon>
        <taxon>Methylobacterium</taxon>
    </lineage>
</organism>
<evidence type="ECO:0000259" key="2">
    <source>
        <dbReference type="PROSITE" id="PS50405"/>
    </source>
</evidence>
<dbReference type="InterPro" id="IPR036249">
    <property type="entry name" value="Thioredoxin-like_sf"/>
</dbReference>
<dbReference type="PANTHER" id="PTHR44051">
    <property type="entry name" value="GLUTATHIONE S-TRANSFERASE-RELATED"/>
    <property type="match status" value="1"/>
</dbReference>
<dbReference type="SUPFAM" id="SSF52833">
    <property type="entry name" value="Thioredoxin-like"/>
    <property type="match status" value="1"/>
</dbReference>
<evidence type="ECO:0000259" key="1">
    <source>
        <dbReference type="PROSITE" id="PS50404"/>
    </source>
</evidence>
<dbReference type="EMBL" id="JAUSWL010000005">
    <property type="protein sequence ID" value="MDQ0544435.1"/>
    <property type="molecule type" value="Genomic_DNA"/>
</dbReference>
<name>A0AAJ1WX41_9HYPH</name>
<dbReference type="PANTHER" id="PTHR44051:SF8">
    <property type="entry name" value="GLUTATHIONE S-TRANSFERASE GSTA"/>
    <property type="match status" value="1"/>
</dbReference>
<evidence type="ECO:0000313" key="3">
    <source>
        <dbReference type="EMBL" id="MDQ0544435.1"/>
    </source>
</evidence>
<dbReference type="CDD" id="cd03057">
    <property type="entry name" value="GST_N_Beta"/>
    <property type="match status" value="1"/>
</dbReference>
<gene>
    <name evidence="3" type="ORF">QO001_003369</name>
</gene>
<dbReference type="SFLD" id="SFLDG00358">
    <property type="entry name" value="Main_(cytGST)"/>
    <property type="match status" value="1"/>
</dbReference>
<dbReference type="CDD" id="cd03188">
    <property type="entry name" value="GST_C_Beta"/>
    <property type="match status" value="1"/>
</dbReference>
<reference evidence="3" key="1">
    <citation type="submission" date="2023-07" db="EMBL/GenBank/DDBJ databases">
        <title>Genomic Encyclopedia of Type Strains, Phase IV (KMG-IV): sequencing the most valuable type-strain genomes for metagenomic binning, comparative biology and taxonomic classification.</title>
        <authorList>
            <person name="Goeker M."/>
        </authorList>
    </citation>
    <scope>NUCLEOTIDE SEQUENCE</scope>
    <source>
        <strain evidence="3">DSM 19569</strain>
    </source>
</reference>
<dbReference type="Gene3D" id="1.20.1050.10">
    <property type="match status" value="1"/>
</dbReference>
<dbReference type="SFLD" id="SFLDS00019">
    <property type="entry name" value="Glutathione_Transferase_(cytos"/>
    <property type="match status" value="1"/>
</dbReference>
<feature type="domain" description="GST N-terminal" evidence="1">
    <location>
        <begin position="1"/>
        <end position="81"/>
    </location>
</feature>
<dbReference type="InterPro" id="IPR040079">
    <property type="entry name" value="Glutathione_S-Trfase"/>
</dbReference>
<sequence length="209" mass="23238">MKLYYIPASCSLAPHIVAHELGLDLTVCRVDHATHRTEAGEDYGAINPHGYVPALALDDGSVLREGPAILQYLADLKPEARLAPENGSLARYRLQEMLGFLNSEIHKGFIPLLYARLAGRWVETAKPRLAARYAWIDAQLAGRDFLMGGPFTVADADLFALTGWGQAPWLTSYDRADIQFDDLHNLRAWYGRVRGRPAVRQALQAEGLR</sequence>
<accession>A0AAJ1WX41</accession>
<protein>
    <submittedName>
        <fullName evidence="3">Glutathione S-transferase</fullName>
        <ecNumber evidence="3">2.5.1.18</ecNumber>
    </submittedName>
</protein>
<dbReference type="PROSITE" id="PS50404">
    <property type="entry name" value="GST_NTER"/>
    <property type="match status" value="1"/>
</dbReference>
<dbReference type="GO" id="GO:0004364">
    <property type="term" value="F:glutathione transferase activity"/>
    <property type="evidence" value="ECO:0007669"/>
    <property type="project" value="UniProtKB-EC"/>
</dbReference>